<evidence type="ECO:0000313" key="8">
    <source>
        <dbReference type="EMBL" id="KAK1460523.1"/>
    </source>
</evidence>
<proteinExistence type="predicted"/>
<comment type="caution">
    <text evidence="8">The sequence shown here is derived from an EMBL/GenBank/DDBJ whole genome shotgun (WGS) entry which is preliminary data.</text>
</comment>
<evidence type="ECO:0000256" key="5">
    <source>
        <dbReference type="ARBA" id="ARBA00023163"/>
    </source>
</evidence>
<keyword evidence="5" id="KW-0804">Transcription</keyword>
<dbReference type="GO" id="GO:0006351">
    <property type="term" value="P:DNA-templated transcription"/>
    <property type="evidence" value="ECO:0007669"/>
    <property type="project" value="InterPro"/>
</dbReference>
<dbReference type="InterPro" id="IPR007219">
    <property type="entry name" value="XnlR_reg_dom"/>
</dbReference>
<accession>A0AAI9ULG1</accession>
<keyword evidence="3" id="KW-0805">Transcription regulation</keyword>
<keyword evidence="9" id="KW-1185">Reference proteome</keyword>
<reference evidence="8" key="1">
    <citation type="submission" date="2016-11" db="EMBL/GenBank/DDBJ databases">
        <title>The genome sequence of Colletotrichum cuscutae.</title>
        <authorList>
            <person name="Baroncelli R."/>
        </authorList>
    </citation>
    <scope>NUCLEOTIDE SEQUENCE</scope>
    <source>
        <strain evidence="8">IMI 304802</strain>
    </source>
</reference>
<keyword evidence="2" id="KW-0862">Zinc</keyword>
<evidence type="ECO:0000256" key="4">
    <source>
        <dbReference type="ARBA" id="ARBA00023125"/>
    </source>
</evidence>
<protein>
    <recommendedName>
        <fullName evidence="7">Xylanolytic transcriptional activator regulatory domain-containing protein</fullName>
    </recommendedName>
</protein>
<evidence type="ECO:0000256" key="3">
    <source>
        <dbReference type="ARBA" id="ARBA00023015"/>
    </source>
</evidence>
<keyword evidence="1" id="KW-0479">Metal-binding</keyword>
<dbReference type="GO" id="GO:0008270">
    <property type="term" value="F:zinc ion binding"/>
    <property type="evidence" value="ECO:0007669"/>
    <property type="project" value="InterPro"/>
</dbReference>
<dbReference type="Pfam" id="PF04082">
    <property type="entry name" value="Fungal_trans"/>
    <property type="match status" value="1"/>
</dbReference>
<dbReference type="PANTHER" id="PTHR31313">
    <property type="entry name" value="TY1 ENHANCER ACTIVATOR"/>
    <property type="match status" value="1"/>
</dbReference>
<keyword evidence="4" id="KW-0238">DNA-binding</keyword>
<dbReference type="PANTHER" id="PTHR31313:SF81">
    <property type="entry name" value="TY1 ENHANCER ACTIVATOR"/>
    <property type="match status" value="1"/>
</dbReference>
<dbReference type="EMBL" id="MPDP01000273">
    <property type="protein sequence ID" value="KAK1460523.1"/>
    <property type="molecule type" value="Genomic_DNA"/>
</dbReference>
<dbReference type="CDD" id="cd12148">
    <property type="entry name" value="fungal_TF_MHR"/>
    <property type="match status" value="1"/>
</dbReference>
<sequence>MSAGIEPEGPPTADSVGGRVWQACLACRRKKVCLLMLQHDYDYSCEFPGTKDNASANRYYVTSFEARCQQMDALCQRLEVLTGQLSQSIGALSQQSPAPANHNQPSDSVSAAEIIKSLPKLAALLSQATAYPRQESRATANPNSYACVAELNVNTGVIDDESEMSSSNSEDDNDVFAPGVSTFSLTKSAAENLGQAGALVRDSYGRPRFVGGAANNLIVEAARNLLPELATATPSSTGASHETLNLRDLEIPSFVRGKLWPPLPYIPAPESLPRPPQYVSDLLVSLYFDKLHYIFPILIKPHFMNRYQKLLRAGLDSSSPKRGRFLMVFFAVCACASGLLPSNLESGLPGIDFYQKALLILPASTGESSIEKVQCLGLLSMCSAGWNTVSQSWNLAGQAVRAAIDMGLHISGHSVRLPFRLFIDSLLIEKNAVVNQQSPLLMKSKDFSLQEQSRRVWWCVYTLDRTTSICLGRPLAVKDEDCYCELPLDVRDEDVMSGIKSGHAVDVEATTSSMSGFLAFAKLCRLAGKIQEFSSPLNLQKIASADAERTHRFLARVDAHDQALRKWLESLPGEIQFSANRKNKSHGDISMVHCVITFFLHAGSLINLYRYFLNYPKDSAERDEVEVSGAIDQCINAARGYIYVADMVRDLVPASHHLAICNHYLTLSGIILLRVPIDRSNPALLEDAEKCARSLKDLEPRWSGAKRSREIIEKLLDRRRSEIAGDSLTCRVNEGRHSPENARRTDKRPFADVEVASSSLVDVASGIWNPSTTGSMPGTTHYDGCMDPMLFASWSG</sequence>
<keyword evidence="6" id="KW-0539">Nucleus</keyword>
<gene>
    <name evidence="8" type="ORF">CCUS01_08870</name>
</gene>
<dbReference type="Proteomes" id="UP001239213">
    <property type="component" value="Unassembled WGS sequence"/>
</dbReference>
<name>A0AAI9ULG1_9PEZI</name>
<organism evidence="8 9">
    <name type="scientific">Colletotrichum cuscutae</name>
    <dbReference type="NCBI Taxonomy" id="1209917"/>
    <lineage>
        <taxon>Eukaryota</taxon>
        <taxon>Fungi</taxon>
        <taxon>Dikarya</taxon>
        <taxon>Ascomycota</taxon>
        <taxon>Pezizomycotina</taxon>
        <taxon>Sordariomycetes</taxon>
        <taxon>Hypocreomycetidae</taxon>
        <taxon>Glomerellales</taxon>
        <taxon>Glomerellaceae</taxon>
        <taxon>Colletotrichum</taxon>
        <taxon>Colletotrichum acutatum species complex</taxon>
    </lineage>
</organism>
<feature type="domain" description="Xylanolytic transcriptional activator regulatory" evidence="7">
    <location>
        <begin position="392"/>
        <end position="493"/>
    </location>
</feature>
<evidence type="ECO:0000259" key="7">
    <source>
        <dbReference type="SMART" id="SM00906"/>
    </source>
</evidence>
<dbReference type="AlphaFoldDB" id="A0AAI9ULG1"/>
<evidence type="ECO:0000256" key="1">
    <source>
        <dbReference type="ARBA" id="ARBA00022723"/>
    </source>
</evidence>
<evidence type="ECO:0000313" key="9">
    <source>
        <dbReference type="Proteomes" id="UP001239213"/>
    </source>
</evidence>
<dbReference type="GO" id="GO:0003677">
    <property type="term" value="F:DNA binding"/>
    <property type="evidence" value="ECO:0007669"/>
    <property type="project" value="UniProtKB-KW"/>
</dbReference>
<dbReference type="SMART" id="SM00906">
    <property type="entry name" value="Fungal_trans"/>
    <property type="match status" value="1"/>
</dbReference>
<evidence type="ECO:0000256" key="2">
    <source>
        <dbReference type="ARBA" id="ARBA00022833"/>
    </source>
</evidence>
<evidence type="ECO:0000256" key="6">
    <source>
        <dbReference type="ARBA" id="ARBA00023242"/>
    </source>
</evidence>
<dbReference type="InterPro" id="IPR051615">
    <property type="entry name" value="Transcr_Regulatory_Elem"/>
</dbReference>